<sequence length="185" mass="20907">MPHSSASDGLAAKKEVIDEALLLALEQVAEDMANQSRQLTADWLLNLTNELATYLGVQATSHKWKAYQTFLVDVLEAIEKNPDPQVMYPFLAANQDKLNDNLAYVLQIWAMGTLPYLEEISAQYTAAFIVDFSNLVQGFEQGNSASHMEIAIVGYQVAATVFTRDHRRWRLPHRFPYEWATNDAK</sequence>
<organism evidence="1 2">
    <name type="scientific">Brasilonema bromeliae SPC951</name>
    <dbReference type="NCBI Taxonomy" id="385972"/>
    <lineage>
        <taxon>Bacteria</taxon>
        <taxon>Bacillati</taxon>
        <taxon>Cyanobacteriota</taxon>
        <taxon>Cyanophyceae</taxon>
        <taxon>Nostocales</taxon>
        <taxon>Scytonemataceae</taxon>
        <taxon>Brasilonema</taxon>
        <taxon>Bromeliae group (in: Brasilonema)</taxon>
    </lineage>
</organism>
<protein>
    <recommendedName>
        <fullName evidence="3">Phycocyanin</fullName>
    </recommendedName>
</protein>
<dbReference type="EMBL" id="QMEB01000119">
    <property type="protein sequence ID" value="NMG20863.1"/>
    <property type="molecule type" value="Genomic_DNA"/>
</dbReference>
<evidence type="ECO:0008006" key="3">
    <source>
        <dbReference type="Google" id="ProtNLM"/>
    </source>
</evidence>
<accession>A0ABX1P8W6</accession>
<comment type="caution">
    <text evidence="1">The sequence shown here is derived from an EMBL/GenBank/DDBJ whole genome shotgun (WGS) entry which is preliminary data.</text>
</comment>
<dbReference type="Proteomes" id="UP000718564">
    <property type="component" value="Unassembled WGS sequence"/>
</dbReference>
<name>A0ABX1P8W6_9CYAN</name>
<evidence type="ECO:0000313" key="1">
    <source>
        <dbReference type="EMBL" id="NMG20863.1"/>
    </source>
</evidence>
<gene>
    <name evidence="1" type="ORF">DP116_15910</name>
</gene>
<reference evidence="1 2" key="1">
    <citation type="submission" date="2018-06" db="EMBL/GenBank/DDBJ databases">
        <title>Comparative genomics of Brasilonema spp. strains.</title>
        <authorList>
            <person name="Alvarenga D.O."/>
            <person name="Fiore M.F."/>
            <person name="Varani A.M."/>
        </authorList>
    </citation>
    <scope>NUCLEOTIDE SEQUENCE [LARGE SCALE GENOMIC DNA]</scope>
    <source>
        <strain evidence="1 2">SPC951</strain>
    </source>
</reference>
<proteinExistence type="predicted"/>
<dbReference type="RefSeq" id="WP_169156121.1">
    <property type="nucleotide sequence ID" value="NZ_CAWPJE010000111.1"/>
</dbReference>
<keyword evidence="2" id="KW-1185">Reference proteome</keyword>
<evidence type="ECO:0000313" key="2">
    <source>
        <dbReference type="Proteomes" id="UP000718564"/>
    </source>
</evidence>